<organism evidence="2 3">
    <name type="scientific">Myxozyma melibiosi</name>
    <dbReference type="NCBI Taxonomy" id="54550"/>
    <lineage>
        <taxon>Eukaryota</taxon>
        <taxon>Fungi</taxon>
        <taxon>Dikarya</taxon>
        <taxon>Ascomycota</taxon>
        <taxon>Saccharomycotina</taxon>
        <taxon>Lipomycetes</taxon>
        <taxon>Lipomycetales</taxon>
        <taxon>Lipomycetaceae</taxon>
        <taxon>Myxozyma</taxon>
    </lineage>
</organism>
<evidence type="ECO:0008006" key="4">
    <source>
        <dbReference type="Google" id="ProtNLM"/>
    </source>
</evidence>
<comment type="caution">
    <text evidence="2">The sequence shown here is derived from an EMBL/GenBank/DDBJ whole genome shotgun (WGS) entry which is preliminary data.</text>
</comment>
<evidence type="ECO:0000313" key="2">
    <source>
        <dbReference type="EMBL" id="KAK7205221.1"/>
    </source>
</evidence>
<proteinExistence type="predicted"/>
<keyword evidence="1" id="KW-0732">Signal</keyword>
<gene>
    <name evidence="2" type="ORF">BZA70DRAFT_267748</name>
</gene>
<accession>A0ABR1F5V4</accession>
<name>A0ABR1F5V4_9ASCO</name>
<dbReference type="EMBL" id="JBBJBU010000006">
    <property type="protein sequence ID" value="KAK7205221.1"/>
    <property type="molecule type" value="Genomic_DNA"/>
</dbReference>
<feature type="chain" id="PRO_5046459599" description="Secreted protein" evidence="1">
    <location>
        <begin position="19"/>
        <end position="104"/>
    </location>
</feature>
<evidence type="ECO:0000256" key="1">
    <source>
        <dbReference type="SAM" id="SignalP"/>
    </source>
</evidence>
<feature type="signal peptide" evidence="1">
    <location>
        <begin position="1"/>
        <end position="18"/>
    </location>
</feature>
<keyword evidence="3" id="KW-1185">Reference proteome</keyword>
<dbReference type="RefSeq" id="XP_064768254.1">
    <property type="nucleotide sequence ID" value="XM_064911123.1"/>
</dbReference>
<protein>
    <recommendedName>
        <fullName evidence="4">Secreted protein</fullName>
    </recommendedName>
</protein>
<sequence length="104" mass="11577">MLLLRLFWMASQCDSSKCLEDPSFFFFLLEKNKCEQHVPTALVGAAEQRFQCPASTSSALMHPQSRATALACLSLLARSLAHANALRELYPQQTLPGCNRFDEG</sequence>
<dbReference type="Proteomes" id="UP001498771">
    <property type="component" value="Unassembled WGS sequence"/>
</dbReference>
<reference evidence="2 3" key="1">
    <citation type="submission" date="2024-03" db="EMBL/GenBank/DDBJ databases">
        <title>Genome-scale model development and genomic sequencing of the oleaginous clade Lipomyces.</title>
        <authorList>
            <consortium name="Lawrence Berkeley National Laboratory"/>
            <person name="Czajka J.J."/>
            <person name="Han Y."/>
            <person name="Kim J."/>
            <person name="Mondo S.J."/>
            <person name="Hofstad B.A."/>
            <person name="Robles A."/>
            <person name="Haridas S."/>
            <person name="Riley R."/>
            <person name="LaButti K."/>
            <person name="Pangilinan J."/>
            <person name="Andreopoulos W."/>
            <person name="Lipzen A."/>
            <person name="Yan J."/>
            <person name="Wang M."/>
            <person name="Ng V."/>
            <person name="Grigoriev I.V."/>
            <person name="Spatafora J.W."/>
            <person name="Magnuson J.K."/>
            <person name="Baker S.E."/>
            <person name="Pomraning K.R."/>
        </authorList>
    </citation>
    <scope>NUCLEOTIDE SEQUENCE [LARGE SCALE GENOMIC DNA]</scope>
    <source>
        <strain evidence="2 3">Phaff 52-87</strain>
    </source>
</reference>
<evidence type="ECO:0000313" key="3">
    <source>
        <dbReference type="Proteomes" id="UP001498771"/>
    </source>
</evidence>
<dbReference type="GeneID" id="90036635"/>